<organism evidence="1">
    <name type="scientific">Blastocystis hominis</name>
    <dbReference type="NCBI Taxonomy" id="12968"/>
    <lineage>
        <taxon>Eukaryota</taxon>
        <taxon>Sar</taxon>
        <taxon>Stramenopiles</taxon>
        <taxon>Bigyra</taxon>
        <taxon>Opalozoa</taxon>
        <taxon>Opalinata</taxon>
        <taxon>Blastocystidae</taxon>
        <taxon>Blastocystis</taxon>
    </lineage>
</organism>
<dbReference type="EMBL" id="FN668689">
    <property type="protein sequence ID" value="CBK24754.2"/>
    <property type="molecule type" value="Genomic_DNA"/>
</dbReference>
<evidence type="ECO:0000313" key="2">
    <source>
        <dbReference type="Proteomes" id="UP000008312"/>
    </source>
</evidence>
<name>D8M9L5_BLAHO</name>
<dbReference type="Proteomes" id="UP000008312">
    <property type="component" value="Unassembled WGS sequence"/>
</dbReference>
<dbReference type="AlphaFoldDB" id="D8M9L5"/>
<proteinExistence type="predicted"/>
<dbReference type="GeneID" id="24921478"/>
<dbReference type="RefSeq" id="XP_012898802.1">
    <property type="nucleotide sequence ID" value="XM_013043348.1"/>
</dbReference>
<reference evidence="1" key="1">
    <citation type="submission" date="2010-02" db="EMBL/GenBank/DDBJ databases">
        <title>Sequencing and annotation of the Blastocystis hominis genome.</title>
        <authorList>
            <person name="Wincker P."/>
        </authorList>
    </citation>
    <scope>NUCLEOTIDE SEQUENCE</scope>
    <source>
        <strain evidence="1">Singapore isolate B</strain>
    </source>
</reference>
<protein>
    <submittedName>
        <fullName evidence="1">Uncharacterized protein</fullName>
    </submittedName>
</protein>
<evidence type="ECO:0000313" key="1">
    <source>
        <dbReference type="EMBL" id="CBK24754.2"/>
    </source>
</evidence>
<dbReference type="InParanoid" id="D8M9L5"/>
<accession>D8M9L5</accession>
<sequence>MTEDSTFAYAGCAITGKPPVIIPLKRQVCFESNRLKEL</sequence>
<gene>
    <name evidence="1" type="ORF">GSBLH_T00004453001</name>
</gene>
<keyword evidence="2" id="KW-1185">Reference proteome</keyword>